<dbReference type="GO" id="GO:0005737">
    <property type="term" value="C:cytoplasm"/>
    <property type="evidence" value="ECO:0007669"/>
    <property type="project" value="TreeGrafter"/>
</dbReference>
<keyword evidence="6" id="KW-0456">Lyase</keyword>
<organism evidence="9 10">
    <name type="scientific">Vannielia litorea</name>
    <dbReference type="NCBI Taxonomy" id="1217970"/>
    <lineage>
        <taxon>Bacteria</taxon>
        <taxon>Pseudomonadati</taxon>
        <taxon>Pseudomonadota</taxon>
        <taxon>Alphaproteobacteria</taxon>
        <taxon>Rhodobacterales</taxon>
        <taxon>Paracoccaceae</taxon>
        <taxon>Vannielia</taxon>
    </lineage>
</organism>
<comment type="similarity">
    <text evidence="3">Belongs to the DHNA family.</text>
</comment>
<evidence type="ECO:0000256" key="6">
    <source>
        <dbReference type="ARBA" id="ARBA00023239"/>
    </source>
</evidence>
<dbReference type="InterPro" id="IPR006157">
    <property type="entry name" value="FolB_dom"/>
</dbReference>
<dbReference type="EC" id="4.1.2.25" evidence="4"/>
<evidence type="ECO:0000256" key="3">
    <source>
        <dbReference type="ARBA" id="ARBA00005708"/>
    </source>
</evidence>
<keyword evidence="10" id="KW-1185">Reference proteome</keyword>
<reference evidence="10" key="1">
    <citation type="submission" date="2016-11" db="EMBL/GenBank/DDBJ databases">
        <authorList>
            <person name="Varghese N."/>
            <person name="Submissions S."/>
        </authorList>
    </citation>
    <scope>NUCLEOTIDE SEQUENCE [LARGE SCALE GENOMIC DNA]</scope>
    <source>
        <strain evidence="10">DSM 29440</strain>
    </source>
</reference>
<dbReference type="SMART" id="SM00905">
    <property type="entry name" value="FolB"/>
    <property type="match status" value="1"/>
</dbReference>
<dbReference type="Gene3D" id="3.30.1130.10">
    <property type="match status" value="1"/>
</dbReference>
<comment type="catalytic activity">
    <reaction evidence="1">
        <text>7,8-dihydroneopterin = 6-hydroxymethyl-7,8-dihydropterin + glycolaldehyde</text>
        <dbReference type="Rhea" id="RHEA:10540"/>
        <dbReference type="ChEBI" id="CHEBI:17001"/>
        <dbReference type="ChEBI" id="CHEBI:17071"/>
        <dbReference type="ChEBI" id="CHEBI:44841"/>
        <dbReference type="EC" id="4.1.2.25"/>
    </reaction>
</comment>
<proteinExistence type="inferred from homology"/>
<evidence type="ECO:0000313" key="10">
    <source>
        <dbReference type="Proteomes" id="UP000184932"/>
    </source>
</evidence>
<dbReference type="PANTHER" id="PTHR42844">
    <property type="entry name" value="DIHYDRONEOPTERIN ALDOLASE 1-RELATED"/>
    <property type="match status" value="1"/>
</dbReference>
<evidence type="ECO:0000256" key="7">
    <source>
        <dbReference type="ARBA" id="ARBA00032903"/>
    </source>
</evidence>
<dbReference type="SUPFAM" id="SSF55620">
    <property type="entry name" value="Tetrahydrobiopterin biosynthesis enzymes-like"/>
    <property type="match status" value="1"/>
</dbReference>
<evidence type="ECO:0000256" key="1">
    <source>
        <dbReference type="ARBA" id="ARBA00001353"/>
    </source>
</evidence>
<sequence length="247" mass="26458">MDETGLAFSVHAPRDVIALRELYRDVEIGAFADERGLVQKLCFEVHAEVTGEPAGDDVDRVVSYDTLIGAVDASLAEGRVDLLETLVDRIAARVFSEPRVARMAVRIDKLERGAFVLGVEALRVRGEVEPVALPAAVPEVCLMVLGSAVPPAEGPVLYVVTPGYVPKARGEEAKGRVMLLAMEQAAWIAAEAVEGARVVASRTEIGFCAAQGIPAFWAPSRLVLAAVEPPEPRPEALADWIARELAK</sequence>
<protein>
    <recommendedName>
        <fullName evidence="4">dihydroneopterin aldolase</fullName>
        <ecNumber evidence="4">4.1.2.25</ecNumber>
    </recommendedName>
    <alternativeName>
        <fullName evidence="7">7,8-dihydroneopterin aldolase</fullName>
    </alternativeName>
</protein>
<evidence type="ECO:0000256" key="5">
    <source>
        <dbReference type="ARBA" id="ARBA00022909"/>
    </source>
</evidence>
<keyword evidence="5" id="KW-0289">Folate biosynthesis</keyword>
<name>A0A1N6EIY0_9RHOB</name>
<dbReference type="AlphaFoldDB" id="A0A1N6EIY0"/>
<comment type="pathway">
    <text evidence="2">Cofactor biosynthesis; tetrahydrofolate biosynthesis; 2-amino-4-hydroxy-6-hydroxymethyl-7,8-dihydropteridine diphosphate from 7,8-dihydroneopterin triphosphate: step 3/4.</text>
</comment>
<dbReference type="PANTHER" id="PTHR42844:SF1">
    <property type="entry name" value="DIHYDRONEOPTERIN ALDOLASE 1-RELATED"/>
    <property type="match status" value="1"/>
</dbReference>
<dbReference type="RefSeq" id="WP_074254970.1">
    <property type="nucleotide sequence ID" value="NZ_FSRL01000001.1"/>
</dbReference>
<feature type="domain" description="Dihydroneopterin aldolase/epimerase" evidence="8">
    <location>
        <begin position="17"/>
        <end position="123"/>
    </location>
</feature>
<dbReference type="Pfam" id="PF02152">
    <property type="entry name" value="FolB"/>
    <property type="match status" value="1"/>
</dbReference>
<gene>
    <name evidence="9" type="ORF">SAMN05444002_0837</name>
</gene>
<dbReference type="GO" id="GO:0004150">
    <property type="term" value="F:dihydroneopterin aldolase activity"/>
    <property type="evidence" value="ECO:0007669"/>
    <property type="project" value="UniProtKB-EC"/>
</dbReference>
<evidence type="ECO:0000259" key="8">
    <source>
        <dbReference type="SMART" id="SM00905"/>
    </source>
</evidence>
<accession>A0A1N6EIY0</accession>
<evidence type="ECO:0000256" key="2">
    <source>
        <dbReference type="ARBA" id="ARBA00005013"/>
    </source>
</evidence>
<evidence type="ECO:0000256" key="4">
    <source>
        <dbReference type="ARBA" id="ARBA00013043"/>
    </source>
</evidence>
<dbReference type="GO" id="GO:0046656">
    <property type="term" value="P:folic acid biosynthetic process"/>
    <property type="evidence" value="ECO:0007669"/>
    <property type="project" value="UniProtKB-KW"/>
</dbReference>
<dbReference type="EMBL" id="FSRL01000001">
    <property type="protein sequence ID" value="SIN82982.1"/>
    <property type="molecule type" value="Genomic_DNA"/>
</dbReference>
<evidence type="ECO:0000313" key="9">
    <source>
        <dbReference type="EMBL" id="SIN82982.1"/>
    </source>
</evidence>
<dbReference type="InterPro" id="IPR006156">
    <property type="entry name" value="Dihydroneopterin_aldolase"/>
</dbReference>
<dbReference type="STRING" id="1217970.SAMN05444002_0837"/>
<dbReference type="InterPro" id="IPR043133">
    <property type="entry name" value="GTP-CH-I_C/QueF"/>
</dbReference>
<dbReference type="Proteomes" id="UP000184932">
    <property type="component" value="Unassembled WGS sequence"/>
</dbReference>